<dbReference type="EMBL" id="NHYE01000329">
    <property type="protein sequence ID" value="PPR06409.1"/>
    <property type="molecule type" value="Genomic_DNA"/>
</dbReference>
<evidence type="ECO:0000256" key="1">
    <source>
        <dbReference type="SAM" id="MobiDB-lite"/>
    </source>
</evidence>
<reference evidence="2 3" key="1">
    <citation type="journal article" date="2018" name="Evol. Lett.">
        <title>Horizontal gene cluster transfer increased hallucinogenic mushroom diversity.</title>
        <authorList>
            <person name="Reynolds H.T."/>
            <person name="Vijayakumar V."/>
            <person name="Gluck-Thaler E."/>
            <person name="Korotkin H.B."/>
            <person name="Matheny P.B."/>
            <person name="Slot J.C."/>
        </authorList>
    </citation>
    <scope>NUCLEOTIDE SEQUENCE [LARGE SCALE GENOMIC DNA]</scope>
    <source>
        <strain evidence="2 3">SRW20</strain>
    </source>
</reference>
<feature type="region of interest" description="Disordered" evidence="1">
    <location>
        <begin position="191"/>
        <end position="246"/>
    </location>
</feature>
<organism evidence="2 3">
    <name type="scientific">Gymnopilus dilepis</name>
    <dbReference type="NCBI Taxonomy" id="231916"/>
    <lineage>
        <taxon>Eukaryota</taxon>
        <taxon>Fungi</taxon>
        <taxon>Dikarya</taxon>
        <taxon>Basidiomycota</taxon>
        <taxon>Agaricomycotina</taxon>
        <taxon>Agaricomycetes</taxon>
        <taxon>Agaricomycetidae</taxon>
        <taxon>Agaricales</taxon>
        <taxon>Agaricineae</taxon>
        <taxon>Hymenogastraceae</taxon>
        <taxon>Gymnopilus</taxon>
    </lineage>
</organism>
<sequence length="246" mass="27536">MAIPARHAFKLPSTYFRGGMTSTASKVCSKSTKHQVDPSPSIRTMLQIFNPEHPRRRETQQQWLMCLITGTWSAMGSKRLDGEAGIGERAAWWCEIRGDQSEVPRNLGKLDEFRTLKGKAKVRTRLYSPLVHTRTPPSSSSQRIDRPVVSVGSSYAGVQRSGRRDTSRDDRANIDVADPRVTYVSSFRAARNGPFSMRDPGKSLQTERTTYRSDLAPRGRAHGYRASKKDHSCVAAAHSMRNETEA</sequence>
<dbReference type="AlphaFoldDB" id="A0A409YTW1"/>
<proteinExistence type="predicted"/>
<dbReference type="InParanoid" id="A0A409YTW1"/>
<feature type="region of interest" description="Disordered" evidence="1">
    <location>
        <begin position="131"/>
        <end position="173"/>
    </location>
</feature>
<protein>
    <submittedName>
        <fullName evidence="2">Uncharacterized protein</fullName>
    </submittedName>
</protein>
<evidence type="ECO:0000313" key="2">
    <source>
        <dbReference type="EMBL" id="PPR06409.1"/>
    </source>
</evidence>
<evidence type="ECO:0000313" key="3">
    <source>
        <dbReference type="Proteomes" id="UP000284706"/>
    </source>
</evidence>
<dbReference type="Proteomes" id="UP000284706">
    <property type="component" value="Unassembled WGS sequence"/>
</dbReference>
<accession>A0A409YTW1</accession>
<name>A0A409YTW1_9AGAR</name>
<comment type="caution">
    <text evidence="2">The sequence shown here is derived from an EMBL/GenBank/DDBJ whole genome shotgun (WGS) entry which is preliminary data.</text>
</comment>
<feature type="compositionally biased region" description="Basic and acidic residues" evidence="1">
    <location>
        <begin position="162"/>
        <end position="173"/>
    </location>
</feature>
<gene>
    <name evidence="2" type="ORF">CVT26_004855</name>
</gene>
<keyword evidence="3" id="KW-1185">Reference proteome</keyword>